<evidence type="ECO:0000313" key="1">
    <source>
        <dbReference type="EMBL" id="KAL0152599.1"/>
    </source>
</evidence>
<organism evidence="1 2">
    <name type="scientific">Cirrhinus mrigala</name>
    <name type="common">Mrigala</name>
    <dbReference type="NCBI Taxonomy" id="683832"/>
    <lineage>
        <taxon>Eukaryota</taxon>
        <taxon>Metazoa</taxon>
        <taxon>Chordata</taxon>
        <taxon>Craniata</taxon>
        <taxon>Vertebrata</taxon>
        <taxon>Euteleostomi</taxon>
        <taxon>Actinopterygii</taxon>
        <taxon>Neopterygii</taxon>
        <taxon>Teleostei</taxon>
        <taxon>Ostariophysi</taxon>
        <taxon>Cypriniformes</taxon>
        <taxon>Cyprinidae</taxon>
        <taxon>Labeoninae</taxon>
        <taxon>Labeonini</taxon>
        <taxon>Cirrhinus</taxon>
    </lineage>
</organism>
<dbReference type="AlphaFoldDB" id="A0ABD0MRI5"/>
<gene>
    <name evidence="1" type="ORF">M9458_052322</name>
</gene>
<dbReference type="Proteomes" id="UP001529510">
    <property type="component" value="Unassembled WGS sequence"/>
</dbReference>
<sequence length="65" mass="7315">MNGTRTYYIRHNDVVTCHASSQQRGNLKRPLHCTNTGTGNVWRFNVDWTDSSEKASVSCSQITPS</sequence>
<keyword evidence="2" id="KW-1185">Reference proteome</keyword>
<dbReference type="EMBL" id="JAMKFB020000189">
    <property type="protein sequence ID" value="KAL0152599.1"/>
    <property type="molecule type" value="Genomic_DNA"/>
</dbReference>
<proteinExistence type="predicted"/>
<name>A0ABD0MRI5_CIRMR</name>
<feature type="non-terminal residue" evidence="1">
    <location>
        <position position="65"/>
    </location>
</feature>
<protein>
    <submittedName>
        <fullName evidence="1">Uncharacterized protein</fullName>
    </submittedName>
</protein>
<comment type="caution">
    <text evidence="1">The sequence shown here is derived from an EMBL/GenBank/DDBJ whole genome shotgun (WGS) entry which is preliminary data.</text>
</comment>
<reference evidence="1 2" key="1">
    <citation type="submission" date="2024-05" db="EMBL/GenBank/DDBJ databases">
        <title>Genome sequencing and assembly of Indian major carp, Cirrhinus mrigala (Hamilton, 1822).</title>
        <authorList>
            <person name="Mohindra V."/>
            <person name="Chowdhury L.M."/>
            <person name="Lal K."/>
            <person name="Jena J.K."/>
        </authorList>
    </citation>
    <scope>NUCLEOTIDE SEQUENCE [LARGE SCALE GENOMIC DNA]</scope>
    <source>
        <strain evidence="1">CM1030</strain>
        <tissue evidence="1">Blood</tissue>
    </source>
</reference>
<evidence type="ECO:0000313" key="2">
    <source>
        <dbReference type="Proteomes" id="UP001529510"/>
    </source>
</evidence>
<accession>A0ABD0MRI5</accession>